<protein>
    <submittedName>
        <fullName evidence="3">Uncharacterized protein</fullName>
    </submittedName>
</protein>
<dbReference type="SUPFAM" id="SSF54001">
    <property type="entry name" value="Cysteine proteinases"/>
    <property type="match status" value="1"/>
</dbReference>
<organism evidence="3 4">
    <name type="scientific">Sporisorium reilianum (strain SRZ2)</name>
    <name type="common">Maize head smut fungus</name>
    <dbReference type="NCBI Taxonomy" id="999809"/>
    <lineage>
        <taxon>Eukaryota</taxon>
        <taxon>Fungi</taxon>
        <taxon>Dikarya</taxon>
        <taxon>Basidiomycota</taxon>
        <taxon>Ustilaginomycotina</taxon>
        <taxon>Ustilaginomycetes</taxon>
        <taxon>Ustilaginales</taxon>
        <taxon>Ustilaginaceae</taxon>
        <taxon>Sporisorium</taxon>
    </lineage>
</organism>
<sequence length="381" mass="42294">MAPLRPKLVASTLSDAQARQVLHTIGFPGFEDQQQSHQAAQPPATLRTLSLLQIHFLLTFPFEALAMNYEPGAHMSSDPSDVFSRFVEQRLGGGYCLQVNPLYRELLSWLGFRHLGVLGRVWSPSAGSWSGLTHTTTLVYMDSHVEGEEGRKVYYVSDVGYGSSPPRPILLRDGWEEYGRGLSEKFRLVHRALQPRSTLEPAPQDDDVDAEIDSIARAQSVWILQQSKHNTWHDCYSFSPHQCFDADYHASNRATSHPTAVPFASMILVVRYLLHPPSAAHIQHDALHPALYPYHPSAIEQRMVVDDTYIVKLGDETLVSRKIASEEERVGLLKREFGLLSHVDTQAALQTISGKPSRLKTTAEKANGTSGSHGSNGTAAH</sequence>
<dbReference type="PANTHER" id="PTHR11786">
    <property type="entry name" value="N-HYDROXYARYLAMINE O-ACETYLTRANSFERASE"/>
    <property type="match status" value="1"/>
</dbReference>
<evidence type="ECO:0000256" key="2">
    <source>
        <dbReference type="SAM" id="MobiDB-lite"/>
    </source>
</evidence>
<dbReference type="EMBL" id="FQ311452">
    <property type="protein sequence ID" value="CBQ71795.1"/>
    <property type="molecule type" value="Genomic_DNA"/>
</dbReference>
<dbReference type="AlphaFoldDB" id="E6ZX38"/>
<feature type="region of interest" description="Disordered" evidence="2">
    <location>
        <begin position="355"/>
        <end position="381"/>
    </location>
</feature>
<dbReference type="eggNOG" id="ENOG502S76B">
    <property type="taxonomic scope" value="Eukaryota"/>
</dbReference>
<dbReference type="OrthoDB" id="10260017at2759"/>
<feature type="compositionally biased region" description="Low complexity" evidence="2">
    <location>
        <begin position="366"/>
        <end position="381"/>
    </location>
</feature>
<comment type="similarity">
    <text evidence="1">Belongs to the arylamine N-acetyltransferase family.</text>
</comment>
<gene>
    <name evidence="3" type="ORF">sr12651</name>
</gene>
<dbReference type="PANTHER" id="PTHR11786:SF0">
    <property type="entry name" value="ARYLAMINE N-ACETYLTRANSFERASE 4-RELATED"/>
    <property type="match status" value="1"/>
</dbReference>
<proteinExistence type="inferred from homology"/>
<dbReference type="Proteomes" id="UP000008867">
    <property type="component" value="Chromosome 3"/>
</dbReference>
<dbReference type="InterPro" id="IPR001447">
    <property type="entry name" value="Arylamine_N-AcTrfase"/>
</dbReference>
<evidence type="ECO:0000256" key="1">
    <source>
        <dbReference type="ARBA" id="ARBA00006547"/>
    </source>
</evidence>
<dbReference type="Gene3D" id="3.30.2140.20">
    <property type="match status" value="1"/>
</dbReference>
<evidence type="ECO:0000313" key="4">
    <source>
        <dbReference type="Proteomes" id="UP000008867"/>
    </source>
</evidence>
<keyword evidence="4" id="KW-1185">Reference proteome</keyword>
<dbReference type="VEuPathDB" id="FungiDB:sr12651"/>
<dbReference type="HOGENOM" id="CLU_049918_2_1_1"/>
<evidence type="ECO:0000313" key="3">
    <source>
        <dbReference type="EMBL" id="CBQ71795.1"/>
    </source>
</evidence>
<dbReference type="Pfam" id="PF00797">
    <property type="entry name" value="Acetyltransf_2"/>
    <property type="match status" value="1"/>
</dbReference>
<reference evidence="3 4" key="1">
    <citation type="journal article" date="2010" name="Science">
        <title>Pathogenicity determinants in smut fungi revealed by genome comparison.</title>
        <authorList>
            <person name="Schirawski J."/>
            <person name="Mannhaupt G."/>
            <person name="Muench K."/>
            <person name="Brefort T."/>
            <person name="Schipper K."/>
            <person name="Doehlemann G."/>
            <person name="Di Stasio M."/>
            <person name="Roessel N."/>
            <person name="Mendoza-Mendoza A."/>
            <person name="Pester D."/>
            <person name="Mueller O."/>
            <person name="Winterberg B."/>
            <person name="Meyer E."/>
            <person name="Ghareeb H."/>
            <person name="Wollenberg T."/>
            <person name="Muensterkoetter M."/>
            <person name="Wong P."/>
            <person name="Walter M."/>
            <person name="Stukenbrock E."/>
            <person name="Gueldener U."/>
            <person name="Kahmann R."/>
        </authorList>
    </citation>
    <scope>NUCLEOTIDE SEQUENCE [LARGE SCALE GENOMIC DNA]</scope>
    <source>
        <strain evidence="4">SRZ2</strain>
    </source>
</reference>
<name>E6ZX38_SPORE</name>
<dbReference type="GO" id="GO:0016407">
    <property type="term" value="F:acetyltransferase activity"/>
    <property type="evidence" value="ECO:0007669"/>
    <property type="project" value="InterPro"/>
</dbReference>
<dbReference type="InterPro" id="IPR053710">
    <property type="entry name" value="Arylamine_NAT_domain_sf"/>
</dbReference>
<dbReference type="InterPro" id="IPR038765">
    <property type="entry name" value="Papain-like_cys_pep_sf"/>
</dbReference>
<accession>E6ZX38</accession>